<gene>
    <name evidence="1" type="ORF">PMYSY11_4136</name>
</gene>
<dbReference type="AlphaFoldDB" id="A0A653EAN3"/>
<name>A0A653EAN3_9PSED</name>
<sequence length="57" mass="6375">MLLLRLKAGWPCHTVEPTQSWPDVFAAAQTVARTLTAPRDCVLQRSSHYFAGTVYGR</sequence>
<protein>
    <submittedName>
        <fullName evidence="1">Uncharacterized protein</fullName>
    </submittedName>
</protein>
<dbReference type="EMBL" id="LR215729">
    <property type="protein sequence ID" value="VEV99180.1"/>
    <property type="molecule type" value="Genomic_DNA"/>
</dbReference>
<reference evidence="1" key="1">
    <citation type="submission" date="2019-02" db="EMBL/GenBank/DDBJ databases">
        <authorList>
            <consortium name="Genoscope - CEA"/>
            <person name="William W."/>
        </authorList>
    </citation>
    <scope>NUCLEOTIDE SEQUENCE [LARGE SCALE GENOMIC DNA]</scope>
    <source>
        <strain evidence="1">YSy11</strain>
    </source>
</reference>
<organism evidence="1">
    <name type="scientific">Pseudomonas marincola</name>
    <dbReference type="NCBI Taxonomy" id="437900"/>
    <lineage>
        <taxon>Bacteria</taxon>
        <taxon>Pseudomonadati</taxon>
        <taxon>Pseudomonadota</taxon>
        <taxon>Gammaproteobacteria</taxon>
        <taxon>Pseudomonadales</taxon>
        <taxon>Pseudomonadaceae</taxon>
        <taxon>Pseudomonas</taxon>
    </lineage>
</organism>
<accession>A0A653EAN3</accession>
<evidence type="ECO:0000313" key="1">
    <source>
        <dbReference type="EMBL" id="VEV99180.1"/>
    </source>
</evidence>
<proteinExistence type="predicted"/>